<evidence type="ECO:0000256" key="5">
    <source>
        <dbReference type="ARBA" id="ARBA00023136"/>
    </source>
</evidence>
<dbReference type="EMBL" id="HG994358">
    <property type="protein sequence ID" value="CAF2288922.1"/>
    <property type="molecule type" value="Genomic_DNA"/>
</dbReference>
<feature type="transmembrane region" description="Helical" evidence="6">
    <location>
        <begin position="98"/>
        <end position="116"/>
    </location>
</feature>
<sequence>MFNNQKKKTRQVLATNDQRVSSYQISPGDSEAQLDDLIREIEQKSLFYYEEKKKSLRAQSNVKADDQKEVIVSILLGYSDKLHQAQNSWHSDNWTFKFLLLVSAMVASFFIPQLYIQIYGTVMIFLGLQLISVIEFITWWNNYWMPNNQSRQR</sequence>
<gene>
    <name evidence="7" type="ORF">DARMORV10_A04P25520.1</name>
</gene>
<comment type="similarity">
    <text evidence="2">Belongs to the TDE1 family.</text>
</comment>
<comment type="subcellular location">
    <subcellularLocation>
        <location evidence="1">Membrane</location>
        <topology evidence="1">Multi-pass membrane protein</topology>
    </subcellularLocation>
</comment>
<evidence type="ECO:0000256" key="6">
    <source>
        <dbReference type="SAM" id="Phobius"/>
    </source>
</evidence>
<proteinExistence type="inferred from homology"/>
<dbReference type="AlphaFoldDB" id="A0A817AQS5"/>
<evidence type="ECO:0000256" key="3">
    <source>
        <dbReference type="ARBA" id="ARBA00022692"/>
    </source>
</evidence>
<dbReference type="PANTHER" id="PTHR10383:SF23">
    <property type="entry name" value="SERINC-DOMAIN CONTAINING SERINE AND SPHINGOLIPID BIOSYNTHESIS PROTEIN"/>
    <property type="match status" value="1"/>
</dbReference>
<keyword evidence="5 6" id="KW-0472">Membrane</keyword>
<dbReference type="Proteomes" id="UP001295469">
    <property type="component" value="Chromosome A04"/>
</dbReference>
<keyword evidence="3 6" id="KW-0812">Transmembrane</keyword>
<feature type="transmembrane region" description="Helical" evidence="6">
    <location>
        <begin position="122"/>
        <end position="143"/>
    </location>
</feature>
<evidence type="ECO:0000313" key="7">
    <source>
        <dbReference type="EMBL" id="CAF2288922.1"/>
    </source>
</evidence>
<accession>A0A817AQS5</accession>
<reference evidence="7" key="1">
    <citation type="submission" date="2021-01" db="EMBL/GenBank/DDBJ databases">
        <authorList>
            <consortium name="Genoscope - CEA"/>
            <person name="William W."/>
        </authorList>
    </citation>
    <scope>NUCLEOTIDE SEQUENCE</scope>
</reference>
<protein>
    <submittedName>
        <fullName evidence="7">(rape) hypothetical protein</fullName>
    </submittedName>
</protein>
<dbReference type="InterPro" id="IPR005016">
    <property type="entry name" value="TDE1/TMS"/>
</dbReference>
<evidence type="ECO:0000256" key="2">
    <source>
        <dbReference type="ARBA" id="ARBA00006665"/>
    </source>
</evidence>
<evidence type="ECO:0000256" key="4">
    <source>
        <dbReference type="ARBA" id="ARBA00022989"/>
    </source>
</evidence>
<dbReference type="Pfam" id="PF03348">
    <property type="entry name" value="Serinc"/>
    <property type="match status" value="1"/>
</dbReference>
<evidence type="ECO:0000256" key="1">
    <source>
        <dbReference type="ARBA" id="ARBA00004141"/>
    </source>
</evidence>
<dbReference type="GO" id="GO:0016020">
    <property type="term" value="C:membrane"/>
    <property type="evidence" value="ECO:0007669"/>
    <property type="project" value="UniProtKB-SubCell"/>
</dbReference>
<keyword evidence="4 6" id="KW-1133">Transmembrane helix</keyword>
<organism evidence="7">
    <name type="scientific">Brassica napus</name>
    <name type="common">Rape</name>
    <dbReference type="NCBI Taxonomy" id="3708"/>
    <lineage>
        <taxon>Eukaryota</taxon>
        <taxon>Viridiplantae</taxon>
        <taxon>Streptophyta</taxon>
        <taxon>Embryophyta</taxon>
        <taxon>Tracheophyta</taxon>
        <taxon>Spermatophyta</taxon>
        <taxon>Magnoliopsida</taxon>
        <taxon>eudicotyledons</taxon>
        <taxon>Gunneridae</taxon>
        <taxon>Pentapetalae</taxon>
        <taxon>rosids</taxon>
        <taxon>malvids</taxon>
        <taxon>Brassicales</taxon>
        <taxon>Brassicaceae</taxon>
        <taxon>Brassiceae</taxon>
        <taxon>Brassica</taxon>
    </lineage>
</organism>
<name>A0A817AQS5_BRANA</name>
<dbReference type="PANTHER" id="PTHR10383">
    <property type="entry name" value="SERINE INCORPORATOR"/>
    <property type="match status" value="1"/>
</dbReference>